<gene>
    <name evidence="5" type="ORF">IAA48_06420</name>
</gene>
<dbReference type="InterPro" id="IPR000524">
    <property type="entry name" value="Tscrpt_reg_HTH_GntR"/>
</dbReference>
<dbReference type="GO" id="GO:0003700">
    <property type="term" value="F:DNA-binding transcription factor activity"/>
    <property type="evidence" value="ECO:0007669"/>
    <property type="project" value="InterPro"/>
</dbReference>
<keyword evidence="3" id="KW-0804">Transcription</keyword>
<evidence type="ECO:0000256" key="3">
    <source>
        <dbReference type="ARBA" id="ARBA00023163"/>
    </source>
</evidence>
<dbReference type="PANTHER" id="PTHR38445:SF9">
    <property type="entry name" value="HTH-TYPE TRANSCRIPTIONAL REPRESSOR YTRA"/>
    <property type="match status" value="1"/>
</dbReference>
<dbReference type="EMBL" id="DXGE01000027">
    <property type="protein sequence ID" value="HIW86116.1"/>
    <property type="molecule type" value="Genomic_DNA"/>
</dbReference>
<dbReference type="InterPro" id="IPR036390">
    <property type="entry name" value="WH_DNA-bd_sf"/>
</dbReference>
<dbReference type="SMART" id="SM00345">
    <property type="entry name" value="HTH_GNTR"/>
    <property type="match status" value="1"/>
</dbReference>
<dbReference type="SUPFAM" id="SSF46785">
    <property type="entry name" value="Winged helix' DNA-binding domain"/>
    <property type="match status" value="1"/>
</dbReference>
<evidence type="ECO:0000313" key="6">
    <source>
        <dbReference type="Proteomes" id="UP000824205"/>
    </source>
</evidence>
<reference evidence="5" key="1">
    <citation type="journal article" date="2021" name="PeerJ">
        <title>Extensive microbial diversity within the chicken gut microbiome revealed by metagenomics and culture.</title>
        <authorList>
            <person name="Gilroy R."/>
            <person name="Ravi A."/>
            <person name="Getino M."/>
            <person name="Pursley I."/>
            <person name="Horton D.L."/>
            <person name="Alikhan N.F."/>
            <person name="Baker D."/>
            <person name="Gharbi K."/>
            <person name="Hall N."/>
            <person name="Watson M."/>
            <person name="Adriaenssens E.M."/>
            <person name="Foster-Nyarko E."/>
            <person name="Jarju S."/>
            <person name="Secka A."/>
            <person name="Antonio M."/>
            <person name="Oren A."/>
            <person name="Chaudhuri R.R."/>
            <person name="La Ragione R."/>
            <person name="Hildebrand F."/>
            <person name="Pallen M.J."/>
        </authorList>
    </citation>
    <scope>NUCLEOTIDE SEQUENCE</scope>
    <source>
        <strain evidence="5">421</strain>
    </source>
</reference>
<organism evidence="5 6">
    <name type="scientific">Candidatus Eubacterium faecipullorum</name>
    <dbReference type="NCBI Taxonomy" id="2838571"/>
    <lineage>
        <taxon>Bacteria</taxon>
        <taxon>Bacillati</taxon>
        <taxon>Bacillota</taxon>
        <taxon>Clostridia</taxon>
        <taxon>Eubacteriales</taxon>
        <taxon>Eubacteriaceae</taxon>
        <taxon>Eubacterium</taxon>
    </lineage>
</organism>
<dbReference type="CDD" id="cd07377">
    <property type="entry name" value="WHTH_GntR"/>
    <property type="match status" value="1"/>
</dbReference>
<evidence type="ECO:0000313" key="5">
    <source>
        <dbReference type="EMBL" id="HIW86116.1"/>
    </source>
</evidence>
<sequence length="120" mass="13171">MFTLDSRSREPIYVQLEKEIVKFINLGAYGADSPLPSVRALATKLSINPNTVSKAYKNLEQHGVIYTVAGKGVFVSKTDLSGIQREAERQLAAALNDAKNAGFEKAQAMKIVDSVWEENV</sequence>
<proteinExistence type="predicted"/>
<comment type="caution">
    <text evidence="5">The sequence shown here is derived from an EMBL/GenBank/DDBJ whole genome shotgun (WGS) entry which is preliminary data.</text>
</comment>
<protein>
    <submittedName>
        <fullName evidence="5">GntR family transcriptional regulator</fullName>
    </submittedName>
</protein>
<dbReference type="AlphaFoldDB" id="A0A9D1UGV0"/>
<keyword evidence="2" id="KW-0238">DNA-binding</keyword>
<accession>A0A9D1UGV0</accession>
<dbReference type="GO" id="GO:0003677">
    <property type="term" value="F:DNA binding"/>
    <property type="evidence" value="ECO:0007669"/>
    <property type="project" value="UniProtKB-KW"/>
</dbReference>
<dbReference type="Pfam" id="PF00392">
    <property type="entry name" value="GntR"/>
    <property type="match status" value="1"/>
</dbReference>
<evidence type="ECO:0000256" key="2">
    <source>
        <dbReference type="ARBA" id="ARBA00023125"/>
    </source>
</evidence>
<dbReference type="PROSITE" id="PS50949">
    <property type="entry name" value="HTH_GNTR"/>
    <property type="match status" value="1"/>
</dbReference>
<evidence type="ECO:0000259" key="4">
    <source>
        <dbReference type="PROSITE" id="PS50949"/>
    </source>
</evidence>
<name>A0A9D1UGV0_9FIRM</name>
<dbReference type="InterPro" id="IPR036388">
    <property type="entry name" value="WH-like_DNA-bd_sf"/>
</dbReference>
<reference evidence="5" key="2">
    <citation type="submission" date="2021-04" db="EMBL/GenBank/DDBJ databases">
        <authorList>
            <person name="Gilroy R."/>
        </authorList>
    </citation>
    <scope>NUCLEOTIDE SEQUENCE</scope>
    <source>
        <strain evidence="5">421</strain>
    </source>
</reference>
<keyword evidence="1" id="KW-0805">Transcription regulation</keyword>
<dbReference type="Proteomes" id="UP000824205">
    <property type="component" value="Unassembled WGS sequence"/>
</dbReference>
<dbReference type="PANTHER" id="PTHR38445">
    <property type="entry name" value="HTH-TYPE TRANSCRIPTIONAL REPRESSOR YTRA"/>
    <property type="match status" value="1"/>
</dbReference>
<feature type="domain" description="HTH gntR-type" evidence="4">
    <location>
        <begin position="10"/>
        <end position="78"/>
    </location>
</feature>
<evidence type="ECO:0000256" key="1">
    <source>
        <dbReference type="ARBA" id="ARBA00023015"/>
    </source>
</evidence>
<dbReference type="Gene3D" id="1.10.10.10">
    <property type="entry name" value="Winged helix-like DNA-binding domain superfamily/Winged helix DNA-binding domain"/>
    <property type="match status" value="1"/>
</dbReference>